<dbReference type="Pfam" id="PF01263">
    <property type="entry name" value="Aldose_epim"/>
    <property type="match status" value="1"/>
</dbReference>
<dbReference type="InterPro" id="IPR008183">
    <property type="entry name" value="Aldose_1/G6P_1-epimerase"/>
</dbReference>
<organism evidence="1 2">
    <name type="scientific">Nocardia vermiculata</name>
    <dbReference type="NCBI Taxonomy" id="257274"/>
    <lineage>
        <taxon>Bacteria</taxon>
        <taxon>Bacillati</taxon>
        <taxon>Actinomycetota</taxon>
        <taxon>Actinomycetes</taxon>
        <taxon>Mycobacteriales</taxon>
        <taxon>Nocardiaceae</taxon>
        <taxon>Nocardia</taxon>
    </lineage>
</organism>
<gene>
    <name evidence="1" type="ORF">HGA08_26795</name>
</gene>
<protein>
    <submittedName>
        <fullName evidence="1">Aldose 1-epimerase family protein</fullName>
    </submittedName>
</protein>
<dbReference type="AlphaFoldDB" id="A0A846YAL3"/>
<accession>A0A846YAL3</accession>
<dbReference type="SUPFAM" id="SSF74650">
    <property type="entry name" value="Galactose mutarotase-like"/>
    <property type="match status" value="1"/>
</dbReference>
<dbReference type="InterPro" id="IPR011013">
    <property type="entry name" value="Gal_mutarotase_sf_dom"/>
</dbReference>
<evidence type="ECO:0000313" key="2">
    <source>
        <dbReference type="Proteomes" id="UP000565711"/>
    </source>
</evidence>
<name>A0A846YAL3_9NOCA</name>
<keyword evidence="2" id="KW-1185">Reference proteome</keyword>
<dbReference type="CDD" id="cd09022">
    <property type="entry name" value="Aldose_epim_Ec_YihR"/>
    <property type="match status" value="1"/>
</dbReference>
<sequence>MTESDLGPTGRPIVIEAAGVRAEIGTVAAVLRALTVHGVAVTEPLPANTPPPMAAGIVLAPWPNRVRDGLWSPEGDPQQLDLTEVARRNAIHGLLRNTDYTVREQRKDQVTLGALVPPQHGWPFLLDTWVRYTLRPDGLQVTHGAVNHGDRRAPFAVGAHPYVRIGDHPVEDLTLTVHAATYFEVDDRMNPISENSVSGTGYDLRDGRRVKDLDLDTTFGAVHHQRGAVAVLRAPDGVVELLQDDDWGYLQVFTPRTFPGRPVALALEPMTAPPDALNSGAGLHWLEPGASWSGSWGIRYTPADEGRRVGQVR</sequence>
<dbReference type="Gene3D" id="2.70.98.10">
    <property type="match status" value="1"/>
</dbReference>
<evidence type="ECO:0000313" key="1">
    <source>
        <dbReference type="EMBL" id="NKY53809.1"/>
    </source>
</evidence>
<comment type="caution">
    <text evidence="1">The sequence shown here is derived from an EMBL/GenBank/DDBJ whole genome shotgun (WGS) entry which is preliminary data.</text>
</comment>
<dbReference type="GO" id="GO:0005975">
    <property type="term" value="P:carbohydrate metabolic process"/>
    <property type="evidence" value="ECO:0007669"/>
    <property type="project" value="InterPro"/>
</dbReference>
<dbReference type="InterPro" id="IPR037480">
    <property type="entry name" value="YihR-like"/>
</dbReference>
<reference evidence="1 2" key="1">
    <citation type="submission" date="2020-04" db="EMBL/GenBank/DDBJ databases">
        <title>MicrobeNet Type strains.</title>
        <authorList>
            <person name="Nicholson A.C."/>
        </authorList>
    </citation>
    <scope>NUCLEOTIDE SEQUENCE [LARGE SCALE GENOMIC DNA]</scope>
    <source>
        <strain evidence="1 2">JCM 12354</strain>
    </source>
</reference>
<dbReference type="InterPro" id="IPR014718">
    <property type="entry name" value="GH-type_carb-bd"/>
</dbReference>
<proteinExistence type="predicted"/>
<dbReference type="GO" id="GO:0016853">
    <property type="term" value="F:isomerase activity"/>
    <property type="evidence" value="ECO:0007669"/>
    <property type="project" value="InterPro"/>
</dbReference>
<dbReference type="EMBL" id="JAAXOP010000021">
    <property type="protein sequence ID" value="NKY53809.1"/>
    <property type="molecule type" value="Genomic_DNA"/>
</dbReference>
<dbReference type="Proteomes" id="UP000565711">
    <property type="component" value="Unassembled WGS sequence"/>
</dbReference>
<dbReference type="GO" id="GO:0030246">
    <property type="term" value="F:carbohydrate binding"/>
    <property type="evidence" value="ECO:0007669"/>
    <property type="project" value="InterPro"/>
</dbReference>
<dbReference type="RefSeq" id="WP_067879771.1">
    <property type="nucleotide sequence ID" value="NZ_JAAXOP010000021.1"/>
</dbReference>